<dbReference type="InterPro" id="IPR032675">
    <property type="entry name" value="LRR_dom_sf"/>
</dbReference>
<dbReference type="InterPro" id="IPR055414">
    <property type="entry name" value="LRR_R13L4/SHOC2-like"/>
</dbReference>
<dbReference type="PANTHER" id="PTHR47186:SF24">
    <property type="entry name" value="DISEASE RESISTANCE RPP13-LIKE PROTEIN 1"/>
    <property type="match status" value="1"/>
</dbReference>
<dbReference type="Proteomes" id="UP001443914">
    <property type="component" value="Unassembled WGS sequence"/>
</dbReference>
<gene>
    <name evidence="7" type="ORF">RND81_05G179200</name>
</gene>
<organism evidence="7 8">
    <name type="scientific">Saponaria officinalis</name>
    <name type="common">Common soapwort</name>
    <name type="synonym">Lychnis saponaria</name>
    <dbReference type="NCBI Taxonomy" id="3572"/>
    <lineage>
        <taxon>Eukaryota</taxon>
        <taxon>Viridiplantae</taxon>
        <taxon>Streptophyta</taxon>
        <taxon>Embryophyta</taxon>
        <taxon>Tracheophyta</taxon>
        <taxon>Spermatophyta</taxon>
        <taxon>Magnoliopsida</taxon>
        <taxon>eudicotyledons</taxon>
        <taxon>Gunneridae</taxon>
        <taxon>Pentapetalae</taxon>
        <taxon>Caryophyllales</taxon>
        <taxon>Caryophyllaceae</taxon>
        <taxon>Caryophylleae</taxon>
        <taxon>Saponaria</taxon>
    </lineage>
</organism>
<dbReference type="Gene3D" id="2.80.10.50">
    <property type="match status" value="1"/>
</dbReference>
<dbReference type="Pfam" id="PF23559">
    <property type="entry name" value="WHD_DRP"/>
    <property type="match status" value="1"/>
</dbReference>
<keyword evidence="1" id="KW-0433">Leucine-rich repeat</keyword>
<evidence type="ECO:0000259" key="6">
    <source>
        <dbReference type="Pfam" id="PF23598"/>
    </source>
</evidence>
<proteinExistence type="predicted"/>
<feature type="region of interest" description="Disordered" evidence="3">
    <location>
        <begin position="774"/>
        <end position="803"/>
    </location>
</feature>
<sequence>MEFFKGAKFVRLRNEQNKYMVAHEDEEKVRQSRKGASNYAWWFVESVHRKQNAIRLKNRQTGKYLGASDAPFLLGMTAKRVIQTSLLPPRSGSDTCVDWTPIKEGTRIKLRTRGGDFLRANAGPPPWKNSITHDSVYINDSLSSFLWFLDVVDLKSADAASEIQSSYNSSSANQGASFIEARILDARNKLSFTKDMGKSAGPLNHNRWKILALVIKAIVKLRLLLSEAYKVQEKMKLHCCLLPSDYEFERDELIQLWMAAGYLSNERMEVYGRRYFQILLNKQMILFSGSDTSSGERKYLTNVPYETLQSQDADMFTILKDEFMAVEEMNAWHVSFVSDDINQTTFETLKRCKELRSLLFIRDYGPSLERVPSDIFLALHGLEALDLSGSHITELPSSIGNVRQLRYLNLSFTLIESLPESISSLHELQTLNLEGCKRLYALPKGFKKLVSLRHLYFDVLGQLSLMPRGIGGLTQLRTLSSFIVDNEDGCNIRELRCLNNLCGSCCISGLQNVTQDTSELLLLDKLLTHLQLRWSEYDSVDQNWNYVDVSFLEPHPCLEELQMLYYPCTKLPWWICKEEYTRLNSITLRNCQSIVLDIRLGRLPNLRYLYIIQMNRVETIDDSIHALPGEVSFPKLEKLTIDGMFSLISWTGVKSGDFPLLSELSIKHCPRIIKLHFLPFLGSLELLEIVDCTMLESLSNQELPNKLQTLMVDDCPLLNERYFGEGAEWCKIKHVQNIWFDLEDMHSLSADYADSELKVDDESRCSANSLAMHEDQNVSAGKREEFNPHLQSKEMSNKQDEDGEREKKLLLQIQLLKRIVKFYIETDIYTKRPKWLLPEDHGLDEETVEDTFSSMNNEIEALLAAPGTDYSEIVSELVNKNAKLQRMIRIIMRELYNVRHILLQKQRADELRGREHEACSTDSDVHYYKGSVIDLDAKVEEVRRYDEMLKQFQEDLI</sequence>
<evidence type="ECO:0000259" key="4">
    <source>
        <dbReference type="Pfam" id="PF04601"/>
    </source>
</evidence>
<evidence type="ECO:0000256" key="3">
    <source>
        <dbReference type="SAM" id="MobiDB-lite"/>
    </source>
</evidence>
<dbReference type="CDD" id="cd23340">
    <property type="entry name" value="beta-trefoil_FSCN_ACP-like"/>
    <property type="match status" value="1"/>
</dbReference>
<dbReference type="SUPFAM" id="SSF52058">
    <property type="entry name" value="L domain-like"/>
    <property type="match status" value="1"/>
</dbReference>
<evidence type="ECO:0000256" key="2">
    <source>
        <dbReference type="ARBA" id="ARBA00022737"/>
    </source>
</evidence>
<dbReference type="InterPro" id="IPR007679">
    <property type="entry name" value="DUF569"/>
</dbReference>
<dbReference type="InterPro" id="IPR008999">
    <property type="entry name" value="Actin-crosslinking"/>
</dbReference>
<keyword evidence="2" id="KW-0677">Repeat</keyword>
<reference evidence="7" key="1">
    <citation type="submission" date="2024-03" db="EMBL/GenBank/DDBJ databases">
        <title>WGS assembly of Saponaria officinalis var. Norfolk2.</title>
        <authorList>
            <person name="Jenkins J."/>
            <person name="Shu S."/>
            <person name="Grimwood J."/>
            <person name="Barry K."/>
            <person name="Goodstein D."/>
            <person name="Schmutz J."/>
            <person name="Leebens-Mack J."/>
            <person name="Osbourn A."/>
        </authorList>
    </citation>
    <scope>NUCLEOTIDE SEQUENCE [LARGE SCALE GENOMIC DNA]</scope>
    <source>
        <strain evidence="7">JIC</strain>
    </source>
</reference>
<name>A0AAW1L238_SAPOF</name>
<dbReference type="InterPro" id="IPR003591">
    <property type="entry name" value="Leu-rich_rpt_typical-subtyp"/>
</dbReference>
<dbReference type="SMART" id="SM00369">
    <property type="entry name" value="LRR_TYP"/>
    <property type="match status" value="2"/>
</dbReference>
<feature type="domain" description="DUF569" evidence="4">
    <location>
        <begin position="1"/>
        <end position="147"/>
    </location>
</feature>
<dbReference type="PANTHER" id="PTHR47186">
    <property type="entry name" value="LEUCINE-RICH REPEAT-CONTAINING PROTEIN 57"/>
    <property type="match status" value="1"/>
</dbReference>
<keyword evidence="8" id="KW-1185">Reference proteome</keyword>
<protein>
    <submittedName>
        <fullName evidence="7">Uncharacterized protein</fullName>
    </submittedName>
</protein>
<dbReference type="Pfam" id="PF04601">
    <property type="entry name" value="DUF569"/>
    <property type="match status" value="1"/>
</dbReference>
<dbReference type="Pfam" id="PF23598">
    <property type="entry name" value="LRR_14"/>
    <property type="match status" value="1"/>
</dbReference>
<accession>A0AAW1L238</accession>
<dbReference type="AlphaFoldDB" id="A0AAW1L238"/>
<feature type="domain" description="Disease resistance protein winged helix" evidence="5">
    <location>
        <begin position="243"/>
        <end position="295"/>
    </location>
</feature>
<evidence type="ECO:0000256" key="1">
    <source>
        <dbReference type="ARBA" id="ARBA00022614"/>
    </source>
</evidence>
<dbReference type="EMBL" id="JBDFQZ010000005">
    <property type="protein sequence ID" value="KAK9725944.1"/>
    <property type="molecule type" value="Genomic_DNA"/>
</dbReference>
<dbReference type="SUPFAM" id="SSF50405">
    <property type="entry name" value="Actin-crosslinking proteins"/>
    <property type="match status" value="1"/>
</dbReference>
<dbReference type="Gene3D" id="3.80.10.10">
    <property type="entry name" value="Ribonuclease Inhibitor"/>
    <property type="match status" value="1"/>
</dbReference>
<dbReference type="InterPro" id="IPR058922">
    <property type="entry name" value="WHD_DRP"/>
</dbReference>
<evidence type="ECO:0000259" key="5">
    <source>
        <dbReference type="Pfam" id="PF23559"/>
    </source>
</evidence>
<evidence type="ECO:0000313" key="7">
    <source>
        <dbReference type="EMBL" id="KAK9725944.1"/>
    </source>
</evidence>
<comment type="caution">
    <text evidence="7">The sequence shown here is derived from an EMBL/GenBank/DDBJ whole genome shotgun (WGS) entry which is preliminary data.</text>
</comment>
<evidence type="ECO:0000313" key="8">
    <source>
        <dbReference type="Proteomes" id="UP001443914"/>
    </source>
</evidence>
<feature type="domain" description="Disease resistance R13L4/SHOC-2-like LRR" evidence="6">
    <location>
        <begin position="399"/>
        <end position="695"/>
    </location>
</feature>